<reference evidence="3 4" key="1">
    <citation type="journal article" date="2017" name="ISME J.">
        <title>Energy and carbon metabolisms in a deep terrestrial subsurface fluid microbial community.</title>
        <authorList>
            <person name="Momper L."/>
            <person name="Jungbluth S.P."/>
            <person name="Lee M.D."/>
            <person name="Amend J.P."/>
        </authorList>
    </citation>
    <scope>NUCLEOTIDE SEQUENCE [LARGE SCALE GENOMIC DNA]</scope>
    <source>
        <strain evidence="3">SURF_17</strain>
    </source>
</reference>
<feature type="domain" description="PilZ" evidence="1">
    <location>
        <begin position="147"/>
        <end position="255"/>
    </location>
</feature>
<dbReference type="InterPro" id="IPR009875">
    <property type="entry name" value="PilZ_domain"/>
</dbReference>
<sequence>MFRTRLALLEHSGCSGYNLVYRGYAVVSPENEKAAEAVSVLSFACSQNLSLTLRVLSERSVSEYMSKFLEFDRDAQDHTFVIEAPTLKGSIVPLRPGQKVRVSFVHNGQNRSFESEVAGRGKFRLNPAVIVPSLRLDIPDSVSSGEKRSFYRVSVTNQAPREVKLAILAGDERGKRIRARAKGSLTDIGGGGLGFRMPEGKSLLLGLGTRVRMSFQIPSDDEVVTLLGRICFSLRLPKAREAFFGVQFIEVDSEIEYKKGIDRILRYIAEQQRRTVKRQVRPNR</sequence>
<dbReference type="Pfam" id="PF12945">
    <property type="entry name" value="PilZNR"/>
    <property type="match status" value="1"/>
</dbReference>
<feature type="domain" description="Type III secretion system flagellar brake protein YcgR PilZN" evidence="2">
    <location>
        <begin position="48"/>
        <end position="122"/>
    </location>
</feature>
<proteinExistence type="predicted"/>
<evidence type="ECO:0000313" key="4">
    <source>
        <dbReference type="Proteomes" id="UP000285961"/>
    </source>
</evidence>
<dbReference type="InterPro" id="IPR009926">
    <property type="entry name" value="T3SS_YcgR_PilZN"/>
</dbReference>
<dbReference type="EMBL" id="QZKI01000121">
    <property type="protein sequence ID" value="RJP65934.1"/>
    <property type="molecule type" value="Genomic_DNA"/>
</dbReference>
<evidence type="ECO:0000259" key="2">
    <source>
        <dbReference type="Pfam" id="PF12945"/>
    </source>
</evidence>
<dbReference type="Proteomes" id="UP000285961">
    <property type="component" value="Unassembled WGS sequence"/>
</dbReference>
<evidence type="ECO:0008006" key="5">
    <source>
        <dbReference type="Google" id="ProtNLM"/>
    </source>
</evidence>
<dbReference type="GO" id="GO:0035438">
    <property type="term" value="F:cyclic-di-GMP binding"/>
    <property type="evidence" value="ECO:0007669"/>
    <property type="project" value="InterPro"/>
</dbReference>
<evidence type="ECO:0000259" key="1">
    <source>
        <dbReference type="Pfam" id="PF07238"/>
    </source>
</evidence>
<organism evidence="3 4">
    <name type="scientific">Candidatus Abyssobacteria bacterium SURF_17</name>
    <dbReference type="NCBI Taxonomy" id="2093361"/>
    <lineage>
        <taxon>Bacteria</taxon>
        <taxon>Pseudomonadati</taxon>
        <taxon>Candidatus Hydrogenedentota</taxon>
        <taxon>Candidatus Abyssobacteria</taxon>
    </lineage>
</organism>
<name>A0A419ERG7_9BACT</name>
<dbReference type="Gene3D" id="2.40.10.220">
    <property type="entry name" value="predicted glycosyltransferase like domains"/>
    <property type="match status" value="1"/>
</dbReference>
<protein>
    <recommendedName>
        <fullName evidence="5">PilZ domain-containing protein</fullName>
    </recommendedName>
</protein>
<dbReference type="AlphaFoldDB" id="A0A419ERG7"/>
<comment type="caution">
    <text evidence="3">The sequence shown here is derived from an EMBL/GenBank/DDBJ whole genome shotgun (WGS) entry which is preliminary data.</text>
</comment>
<evidence type="ECO:0000313" key="3">
    <source>
        <dbReference type="EMBL" id="RJP65934.1"/>
    </source>
</evidence>
<dbReference type="Pfam" id="PF07238">
    <property type="entry name" value="PilZ"/>
    <property type="match status" value="1"/>
</dbReference>
<accession>A0A419ERG7</accession>
<gene>
    <name evidence="3" type="ORF">C4532_17060</name>
</gene>